<dbReference type="STRING" id="441119.SAMN04488047_10963"/>
<dbReference type="SUPFAM" id="SSF51905">
    <property type="entry name" value="FAD/NAD(P)-binding domain"/>
    <property type="match status" value="1"/>
</dbReference>
<dbReference type="Gene3D" id="3.50.50.60">
    <property type="entry name" value="FAD/NAD(P)-binding domain"/>
    <property type="match status" value="1"/>
</dbReference>
<protein>
    <submittedName>
        <fullName evidence="8">Gluconate 2-dehydrogenase alpha chain</fullName>
    </submittedName>
</protein>
<keyword evidence="4" id="KW-0560">Oxidoreductase</keyword>
<keyword evidence="9" id="KW-1185">Reference proteome</keyword>
<feature type="domain" description="Glucose-methanol-choline oxidoreductase N-terminal" evidence="6">
    <location>
        <begin position="231"/>
        <end position="345"/>
    </location>
</feature>
<dbReference type="SUPFAM" id="SSF54373">
    <property type="entry name" value="FAD-linked reductases, C-terminal domain"/>
    <property type="match status" value="1"/>
</dbReference>
<evidence type="ECO:0000313" key="9">
    <source>
        <dbReference type="Proteomes" id="UP000199356"/>
    </source>
</evidence>
<feature type="region of interest" description="Disordered" evidence="5">
    <location>
        <begin position="167"/>
        <end position="196"/>
    </location>
</feature>
<sequence length="544" mass="59881">MAIRKEPVDVVLVGGGATASIMGKELAEAGQSVVALERGPMRQTVPDFQSPTMHDELKYSVRHSLMQDPSVQTITFRNFVGQQALPMRQLGSFLPGEGVGGAMVHWNGQTWRFQPEWFELQSWVRDRYGDDFLPDDVAIQDWGVTYDELEPYYDFWEQVLGVSGTAGNVGGEARDGGNPFEGPRSRDYPNPPMKQSASGHLFEKGARELGLAPFPVPSANVTRHYTNPFGAKFKPCMYCGFCETYGCEHYSKASPQVAILPFALKNPNFELRPHSYVLRVEHDGEEATGVTYVDAEGQEVFQPAGMVALCAFAHHNPILMLKSGIGQAYDPETRTGTVGRNFTYQTMTGISVFYDGDVRINPFMGAGALGTATDDFNNGSFDHSDLGFVGGAYIAAYQTTGRPIHHHPVPPGTPRWGAEWKQAVARHYNSTVGITVHGSSTPHPNNYIGLDPTYRDAFGQPLGMLTFDFPHNDRQMSHYVTSKAEEIAHAMGGNEISVGWLDDHYSIVPYQTTHNTGGAIMGADPETSVVNRYLQSWTCTTCGW</sequence>
<organism evidence="8 9">
    <name type="scientific">Tranquillimonas alkanivorans</name>
    <dbReference type="NCBI Taxonomy" id="441119"/>
    <lineage>
        <taxon>Bacteria</taxon>
        <taxon>Pseudomonadati</taxon>
        <taxon>Pseudomonadota</taxon>
        <taxon>Alphaproteobacteria</taxon>
        <taxon>Rhodobacterales</taxon>
        <taxon>Roseobacteraceae</taxon>
        <taxon>Tranquillimonas</taxon>
    </lineage>
</organism>
<comment type="similarity">
    <text evidence="1">Belongs to the GMC oxidoreductase family.</text>
</comment>
<evidence type="ECO:0000256" key="3">
    <source>
        <dbReference type="ARBA" id="ARBA00022827"/>
    </source>
</evidence>
<evidence type="ECO:0000259" key="7">
    <source>
        <dbReference type="Pfam" id="PF05199"/>
    </source>
</evidence>
<evidence type="ECO:0000313" key="8">
    <source>
        <dbReference type="EMBL" id="SFP61361.1"/>
    </source>
</evidence>
<keyword evidence="2" id="KW-0285">Flavoprotein</keyword>
<evidence type="ECO:0000256" key="4">
    <source>
        <dbReference type="ARBA" id="ARBA00023002"/>
    </source>
</evidence>
<dbReference type="Proteomes" id="UP000199356">
    <property type="component" value="Unassembled WGS sequence"/>
</dbReference>
<accession>A0A1I5RSX3</accession>
<dbReference type="AlphaFoldDB" id="A0A1I5RSX3"/>
<dbReference type="Pfam" id="PF00732">
    <property type="entry name" value="GMC_oxred_N"/>
    <property type="match status" value="1"/>
</dbReference>
<evidence type="ECO:0000256" key="5">
    <source>
        <dbReference type="SAM" id="MobiDB-lite"/>
    </source>
</evidence>
<dbReference type="PANTHER" id="PTHR46056">
    <property type="entry name" value="LONG-CHAIN-ALCOHOL OXIDASE"/>
    <property type="match status" value="1"/>
</dbReference>
<evidence type="ECO:0000256" key="2">
    <source>
        <dbReference type="ARBA" id="ARBA00022630"/>
    </source>
</evidence>
<evidence type="ECO:0000259" key="6">
    <source>
        <dbReference type="Pfam" id="PF00732"/>
    </source>
</evidence>
<feature type="domain" description="Glucose-methanol-choline oxidoreductase C-terminal" evidence="7">
    <location>
        <begin position="442"/>
        <end position="539"/>
    </location>
</feature>
<dbReference type="Pfam" id="PF05199">
    <property type="entry name" value="GMC_oxred_C"/>
    <property type="match status" value="1"/>
</dbReference>
<dbReference type="GO" id="GO:0016614">
    <property type="term" value="F:oxidoreductase activity, acting on CH-OH group of donors"/>
    <property type="evidence" value="ECO:0007669"/>
    <property type="project" value="InterPro"/>
</dbReference>
<gene>
    <name evidence="8" type="ORF">SAMN04488047_10963</name>
</gene>
<reference evidence="8 9" key="1">
    <citation type="submission" date="2016-10" db="EMBL/GenBank/DDBJ databases">
        <authorList>
            <person name="de Groot N.N."/>
        </authorList>
    </citation>
    <scope>NUCLEOTIDE SEQUENCE [LARGE SCALE GENOMIC DNA]</scope>
    <source>
        <strain evidence="8 9">DSM 19547</strain>
    </source>
</reference>
<dbReference type="EMBL" id="FOXA01000009">
    <property type="protein sequence ID" value="SFP61361.1"/>
    <property type="molecule type" value="Genomic_DNA"/>
</dbReference>
<dbReference type="GO" id="GO:0050660">
    <property type="term" value="F:flavin adenine dinucleotide binding"/>
    <property type="evidence" value="ECO:0007669"/>
    <property type="project" value="InterPro"/>
</dbReference>
<dbReference type="InterPro" id="IPR036188">
    <property type="entry name" value="FAD/NAD-bd_sf"/>
</dbReference>
<dbReference type="PANTHER" id="PTHR46056:SF12">
    <property type="entry name" value="LONG-CHAIN-ALCOHOL OXIDASE"/>
    <property type="match status" value="1"/>
</dbReference>
<dbReference type="InterPro" id="IPR007867">
    <property type="entry name" value="GMC_OxRtase_C"/>
</dbReference>
<keyword evidence="3" id="KW-0274">FAD</keyword>
<dbReference type="InterPro" id="IPR000172">
    <property type="entry name" value="GMC_OxRdtase_N"/>
</dbReference>
<name>A0A1I5RSX3_9RHOB</name>
<proteinExistence type="inferred from homology"/>
<evidence type="ECO:0000256" key="1">
    <source>
        <dbReference type="ARBA" id="ARBA00010790"/>
    </source>
</evidence>